<dbReference type="SUPFAM" id="SSF53335">
    <property type="entry name" value="S-adenosyl-L-methionine-dependent methyltransferases"/>
    <property type="match status" value="1"/>
</dbReference>
<name>A0ABR7HIG8_9FIRM</name>
<evidence type="ECO:0000256" key="7">
    <source>
        <dbReference type="ARBA" id="ARBA00022679"/>
    </source>
</evidence>
<dbReference type="InterPro" id="IPR049560">
    <property type="entry name" value="MeTrfase_RsmB-F_NOP2_cat"/>
</dbReference>
<feature type="binding site" evidence="13">
    <location>
        <position position="311"/>
    </location>
    <ligand>
        <name>S-adenosyl-L-methionine</name>
        <dbReference type="ChEBI" id="CHEBI:59789"/>
    </ligand>
</feature>
<feature type="domain" description="SAM-dependent MTase RsmB/NOP-type" evidence="14">
    <location>
        <begin position="170"/>
        <end position="443"/>
    </location>
</feature>
<keyword evidence="5" id="KW-0698">rRNA processing</keyword>
<organism evidence="15 16">
    <name type="scientific">Ruminococcus intestinalis</name>
    <dbReference type="NCBI Taxonomy" id="2763066"/>
    <lineage>
        <taxon>Bacteria</taxon>
        <taxon>Bacillati</taxon>
        <taxon>Bacillota</taxon>
        <taxon>Clostridia</taxon>
        <taxon>Eubacteriales</taxon>
        <taxon>Oscillospiraceae</taxon>
        <taxon>Ruminococcus</taxon>
    </lineage>
</organism>
<keyword evidence="7 13" id="KW-0808">Transferase</keyword>
<dbReference type="Pfam" id="PF22458">
    <property type="entry name" value="RsmF-B_ferredox"/>
    <property type="match status" value="1"/>
</dbReference>
<dbReference type="InterPro" id="IPR035926">
    <property type="entry name" value="NusB-like_sf"/>
</dbReference>
<evidence type="ECO:0000256" key="5">
    <source>
        <dbReference type="ARBA" id="ARBA00022552"/>
    </source>
</evidence>
<dbReference type="InterPro" id="IPR001678">
    <property type="entry name" value="MeTrfase_RsmB-F_NOP2_dom"/>
</dbReference>
<sequence length="443" mass="49460">MANSRKTAFKVLLKIEQDGAYSNIALNNAVKESALSPLDAAFTSALVYGVLERKITLDYIIKQYSKIPLRKIELKTKIILRLGLLQMAFMDKIPESAAVNESVKLAKQQKLQKSSGFINAILRSFARDNCKIKYPDSNNKAEYYSVKYSCPQMLVKLWINSYGEDNARGILENLSGRPNIYARVNTLKTNTDELISVLADDKVKAEKVDFPSNAVKIADTGSIERLKAYKGGLLHIQDLSSQLCAYFLSAEKGQTVLDICSAPGGKTFTIAEYMQNSGKITACDMYKHKLKLIEKGAKRLGINIIETCLRDGASADKELPSADRILCDVPCSGLGVLSRKPEIRYKDDLVDTDLADIQYKILCESAKYLKKGGKLVYSTCTLNPQENNKNTAKFLAEHNDFEGVELELPPELKRAFDEKPYEITLMPHTFDGDGFYIAVLTRR</sequence>
<evidence type="ECO:0000256" key="4">
    <source>
        <dbReference type="ARBA" id="ARBA00022490"/>
    </source>
</evidence>
<evidence type="ECO:0000313" key="16">
    <source>
        <dbReference type="Proteomes" id="UP000636755"/>
    </source>
</evidence>
<evidence type="ECO:0000256" key="3">
    <source>
        <dbReference type="ARBA" id="ARBA00012140"/>
    </source>
</evidence>
<dbReference type="Proteomes" id="UP000636755">
    <property type="component" value="Unassembled WGS sequence"/>
</dbReference>
<evidence type="ECO:0000256" key="9">
    <source>
        <dbReference type="ARBA" id="ARBA00022884"/>
    </source>
</evidence>
<keyword evidence="9 13" id="KW-0694">RNA-binding</keyword>
<evidence type="ECO:0000256" key="12">
    <source>
        <dbReference type="ARBA" id="ARBA00047283"/>
    </source>
</evidence>
<dbReference type="Gene3D" id="1.10.940.10">
    <property type="entry name" value="NusB-like"/>
    <property type="match status" value="1"/>
</dbReference>
<dbReference type="EC" id="2.1.1.176" evidence="3"/>
<dbReference type="PRINTS" id="PR02008">
    <property type="entry name" value="RCMTFAMILY"/>
</dbReference>
<comment type="function">
    <text evidence="1">Specifically methylates the cytosine at position 967 (m5C967) of 16S rRNA.</text>
</comment>
<evidence type="ECO:0000256" key="13">
    <source>
        <dbReference type="PROSITE-ProRule" id="PRU01023"/>
    </source>
</evidence>
<evidence type="ECO:0000259" key="14">
    <source>
        <dbReference type="PROSITE" id="PS51686"/>
    </source>
</evidence>
<dbReference type="NCBIfam" id="NF011494">
    <property type="entry name" value="PRK14902.1"/>
    <property type="match status" value="1"/>
</dbReference>
<dbReference type="GO" id="GO:0032259">
    <property type="term" value="P:methylation"/>
    <property type="evidence" value="ECO:0007669"/>
    <property type="project" value="UniProtKB-KW"/>
</dbReference>
<keyword evidence="4" id="KW-0963">Cytoplasm</keyword>
<dbReference type="PROSITE" id="PS51686">
    <property type="entry name" value="SAM_MT_RSMB_NOP"/>
    <property type="match status" value="1"/>
</dbReference>
<dbReference type="SUPFAM" id="SSF48013">
    <property type="entry name" value="NusB-like"/>
    <property type="match status" value="1"/>
</dbReference>
<feature type="active site" description="Nucleophile" evidence="13">
    <location>
        <position position="380"/>
    </location>
</feature>
<evidence type="ECO:0000256" key="11">
    <source>
        <dbReference type="ARBA" id="ARBA00031088"/>
    </source>
</evidence>
<comment type="subcellular location">
    <subcellularLocation>
        <location evidence="2">Cytoplasm</location>
    </subcellularLocation>
</comment>
<dbReference type="Gene3D" id="3.30.70.1170">
    <property type="entry name" value="Sun protein, domain 3"/>
    <property type="match status" value="1"/>
</dbReference>
<dbReference type="InterPro" id="IPR004573">
    <property type="entry name" value="rRNA_ssu_MeTfrase_B"/>
</dbReference>
<protein>
    <recommendedName>
        <fullName evidence="3">16S rRNA (cytosine(967)-C(5))-methyltransferase</fullName>
        <ecNumber evidence="3">2.1.1.176</ecNumber>
    </recommendedName>
    <alternativeName>
        <fullName evidence="10">16S rRNA m5C967 methyltransferase</fullName>
    </alternativeName>
    <alternativeName>
        <fullName evidence="11">rRNA (cytosine-C(5)-)-methyltransferase RsmB</fullName>
    </alternativeName>
</protein>
<proteinExistence type="inferred from homology"/>
<dbReference type="Gene3D" id="3.40.50.150">
    <property type="entry name" value="Vaccinia Virus protein VP39"/>
    <property type="match status" value="1"/>
</dbReference>
<dbReference type="GO" id="GO:0008168">
    <property type="term" value="F:methyltransferase activity"/>
    <property type="evidence" value="ECO:0007669"/>
    <property type="project" value="UniProtKB-KW"/>
</dbReference>
<evidence type="ECO:0000313" key="15">
    <source>
        <dbReference type="EMBL" id="MBC5727277.1"/>
    </source>
</evidence>
<dbReference type="InterPro" id="IPR023267">
    <property type="entry name" value="RCMT"/>
</dbReference>
<accession>A0ABR7HIG8</accession>
<feature type="binding site" evidence="13">
    <location>
        <position position="328"/>
    </location>
    <ligand>
        <name>S-adenosyl-L-methionine</name>
        <dbReference type="ChEBI" id="CHEBI:59789"/>
    </ligand>
</feature>
<evidence type="ECO:0000256" key="2">
    <source>
        <dbReference type="ARBA" id="ARBA00004496"/>
    </source>
</evidence>
<reference evidence="15 16" key="1">
    <citation type="submission" date="2020-08" db="EMBL/GenBank/DDBJ databases">
        <title>Genome public.</title>
        <authorList>
            <person name="Liu C."/>
            <person name="Sun Q."/>
        </authorList>
    </citation>
    <scope>NUCLEOTIDE SEQUENCE [LARGE SCALE GENOMIC DNA]</scope>
    <source>
        <strain evidence="15 16">NSJ-71</strain>
    </source>
</reference>
<dbReference type="PANTHER" id="PTHR22807">
    <property type="entry name" value="NOP2 YEAST -RELATED NOL1/NOP2/FMU SUN DOMAIN-CONTAINING"/>
    <property type="match status" value="1"/>
</dbReference>
<dbReference type="InterPro" id="IPR006027">
    <property type="entry name" value="NusB_RsmB_TIM44"/>
</dbReference>
<comment type="similarity">
    <text evidence="13">Belongs to the class I-like SAM-binding methyltransferase superfamily. RsmB/NOP family.</text>
</comment>
<dbReference type="Pfam" id="PF01189">
    <property type="entry name" value="Methyltr_RsmB-F"/>
    <property type="match status" value="1"/>
</dbReference>
<dbReference type="RefSeq" id="WP_186934628.1">
    <property type="nucleotide sequence ID" value="NZ_JACOPS010000001.1"/>
</dbReference>
<dbReference type="PANTHER" id="PTHR22807:SF53">
    <property type="entry name" value="RIBOSOMAL RNA SMALL SUBUNIT METHYLTRANSFERASE B-RELATED"/>
    <property type="match status" value="1"/>
</dbReference>
<dbReference type="InterPro" id="IPR054728">
    <property type="entry name" value="RsmB-like_ferredoxin"/>
</dbReference>
<dbReference type="Pfam" id="PF01029">
    <property type="entry name" value="NusB"/>
    <property type="match status" value="1"/>
</dbReference>
<comment type="caution">
    <text evidence="15">The sequence shown here is derived from an EMBL/GenBank/DDBJ whole genome shotgun (WGS) entry which is preliminary data.</text>
</comment>
<keyword evidence="6 13" id="KW-0489">Methyltransferase</keyword>
<gene>
    <name evidence="15" type="primary">rsmB</name>
    <name evidence="15" type="ORF">H8R91_01775</name>
</gene>
<evidence type="ECO:0000256" key="8">
    <source>
        <dbReference type="ARBA" id="ARBA00022691"/>
    </source>
</evidence>
<dbReference type="NCBIfam" id="TIGR00563">
    <property type="entry name" value="rsmB"/>
    <property type="match status" value="1"/>
</dbReference>
<feature type="binding site" evidence="13">
    <location>
        <begin position="260"/>
        <end position="266"/>
    </location>
    <ligand>
        <name>S-adenosyl-L-methionine</name>
        <dbReference type="ChEBI" id="CHEBI:59789"/>
    </ligand>
</feature>
<dbReference type="InterPro" id="IPR029063">
    <property type="entry name" value="SAM-dependent_MTases_sf"/>
</dbReference>
<feature type="binding site" evidence="13">
    <location>
        <position position="284"/>
    </location>
    <ligand>
        <name>S-adenosyl-L-methionine</name>
        <dbReference type="ChEBI" id="CHEBI:59789"/>
    </ligand>
</feature>
<dbReference type="EMBL" id="JACOPS010000001">
    <property type="protein sequence ID" value="MBC5727277.1"/>
    <property type="molecule type" value="Genomic_DNA"/>
</dbReference>
<dbReference type="CDD" id="cd02440">
    <property type="entry name" value="AdoMet_MTases"/>
    <property type="match status" value="1"/>
</dbReference>
<evidence type="ECO:0000256" key="1">
    <source>
        <dbReference type="ARBA" id="ARBA00002724"/>
    </source>
</evidence>
<keyword evidence="8 13" id="KW-0949">S-adenosyl-L-methionine</keyword>
<evidence type="ECO:0000256" key="10">
    <source>
        <dbReference type="ARBA" id="ARBA00030399"/>
    </source>
</evidence>
<keyword evidence="16" id="KW-1185">Reference proteome</keyword>
<comment type="catalytic activity">
    <reaction evidence="12">
        <text>cytidine(967) in 16S rRNA + S-adenosyl-L-methionine = 5-methylcytidine(967) in 16S rRNA + S-adenosyl-L-homocysteine + H(+)</text>
        <dbReference type="Rhea" id="RHEA:42748"/>
        <dbReference type="Rhea" id="RHEA-COMP:10219"/>
        <dbReference type="Rhea" id="RHEA-COMP:10220"/>
        <dbReference type="ChEBI" id="CHEBI:15378"/>
        <dbReference type="ChEBI" id="CHEBI:57856"/>
        <dbReference type="ChEBI" id="CHEBI:59789"/>
        <dbReference type="ChEBI" id="CHEBI:74483"/>
        <dbReference type="ChEBI" id="CHEBI:82748"/>
        <dbReference type="EC" id="2.1.1.176"/>
    </reaction>
</comment>
<evidence type="ECO:0000256" key="6">
    <source>
        <dbReference type="ARBA" id="ARBA00022603"/>
    </source>
</evidence>